<dbReference type="Proteomes" id="UP000308978">
    <property type="component" value="Unassembled WGS sequence"/>
</dbReference>
<keyword evidence="4" id="KW-0812">Transmembrane</keyword>
<dbReference type="Pfam" id="PF00196">
    <property type="entry name" value="GerE"/>
    <property type="match status" value="1"/>
</dbReference>
<dbReference type="InterPro" id="IPR016032">
    <property type="entry name" value="Sig_transdc_resp-reg_C-effctor"/>
</dbReference>
<name>A0A4S4G5J2_9ACTN</name>
<evidence type="ECO:0000256" key="4">
    <source>
        <dbReference type="SAM" id="Phobius"/>
    </source>
</evidence>
<dbReference type="InterPro" id="IPR036388">
    <property type="entry name" value="WH-like_DNA-bd_sf"/>
</dbReference>
<evidence type="ECO:0000313" key="6">
    <source>
        <dbReference type="EMBL" id="THG37486.1"/>
    </source>
</evidence>
<dbReference type="AlphaFoldDB" id="A0A4S4G5J2"/>
<reference evidence="6 7" key="1">
    <citation type="submission" date="2019-04" db="EMBL/GenBank/DDBJ databases">
        <title>Microbes associate with the intestines of laboratory mice.</title>
        <authorList>
            <person name="Navarre W."/>
            <person name="Wong E."/>
            <person name="Huang K.C."/>
            <person name="Tropini C."/>
            <person name="Ng K."/>
            <person name="Yu B."/>
        </authorList>
    </citation>
    <scope>NUCLEOTIDE SEQUENCE [LARGE SCALE GENOMIC DNA]</scope>
    <source>
        <strain evidence="6 7">NM80_B27</strain>
    </source>
</reference>
<dbReference type="PROSITE" id="PS50043">
    <property type="entry name" value="HTH_LUXR_2"/>
    <property type="match status" value="1"/>
</dbReference>
<feature type="transmembrane region" description="Helical" evidence="4">
    <location>
        <begin position="104"/>
        <end position="122"/>
    </location>
</feature>
<evidence type="ECO:0000313" key="7">
    <source>
        <dbReference type="Proteomes" id="UP000308978"/>
    </source>
</evidence>
<keyword evidence="2" id="KW-0238">DNA-binding</keyword>
<dbReference type="EMBL" id="SSTJ01000005">
    <property type="protein sequence ID" value="THG37486.1"/>
    <property type="molecule type" value="Genomic_DNA"/>
</dbReference>
<organism evidence="6 7">
    <name type="scientific">Adlercreutzia caecimuris</name>
    <dbReference type="NCBI Taxonomy" id="671266"/>
    <lineage>
        <taxon>Bacteria</taxon>
        <taxon>Bacillati</taxon>
        <taxon>Actinomycetota</taxon>
        <taxon>Coriobacteriia</taxon>
        <taxon>Eggerthellales</taxon>
        <taxon>Eggerthellaceae</taxon>
        <taxon>Adlercreutzia</taxon>
    </lineage>
</organism>
<keyword evidence="4" id="KW-0472">Membrane</keyword>
<keyword evidence="1" id="KW-0805">Transcription regulation</keyword>
<dbReference type="PROSITE" id="PS00622">
    <property type="entry name" value="HTH_LUXR_1"/>
    <property type="match status" value="1"/>
</dbReference>
<evidence type="ECO:0000256" key="3">
    <source>
        <dbReference type="ARBA" id="ARBA00023163"/>
    </source>
</evidence>
<evidence type="ECO:0000256" key="2">
    <source>
        <dbReference type="ARBA" id="ARBA00023125"/>
    </source>
</evidence>
<dbReference type="PANTHER" id="PTHR44688">
    <property type="entry name" value="DNA-BINDING TRANSCRIPTIONAL ACTIVATOR DEVR_DOSR"/>
    <property type="match status" value="1"/>
</dbReference>
<feature type="transmembrane region" description="Helical" evidence="4">
    <location>
        <begin position="73"/>
        <end position="92"/>
    </location>
</feature>
<evidence type="ECO:0000259" key="5">
    <source>
        <dbReference type="PROSITE" id="PS50043"/>
    </source>
</evidence>
<feature type="transmembrane region" description="Helical" evidence="4">
    <location>
        <begin position="35"/>
        <end position="53"/>
    </location>
</feature>
<dbReference type="Gene3D" id="1.10.10.10">
    <property type="entry name" value="Winged helix-like DNA-binding domain superfamily/Winged helix DNA-binding domain"/>
    <property type="match status" value="1"/>
</dbReference>
<gene>
    <name evidence="6" type="ORF">E5986_05375</name>
</gene>
<proteinExistence type="predicted"/>
<dbReference type="CDD" id="cd06170">
    <property type="entry name" value="LuxR_C_like"/>
    <property type="match status" value="1"/>
</dbReference>
<dbReference type="InterPro" id="IPR000792">
    <property type="entry name" value="Tscrpt_reg_LuxR_C"/>
</dbReference>
<comment type="caution">
    <text evidence="6">The sequence shown here is derived from an EMBL/GenBank/DDBJ whole genome shotgun (WGS) entry which is preliminary data.</text>
</comment>
<dbReference type="PRINTS" id="PR00038">
    <property type="entry name" value="HTHLUXR"/>
</dbReference>
<dbReference type="PANTHER" id="PTHR44688:SF16">
    <property type="entry name" value="DNA-BINDING TRANSCRIPTIONAL ACTIVATOR DEVR_DOSR"/>
    <property type="match status" value="1"/>
</dbReference>
<keyword evidence="3" id="KW-0804">Transcription</keyword>
<dbReference type="RefSeq" id="WP_136434033.1">
    <property type="nucleotide sequence ID" value="NZ_CAJTBT010000001.1"/>
</dbReference>
<feature type="domain" description="HTH luxR-type" evidence="5">
    <location>
        <begin position="256"/>
        <end position="321"/>
    </location>
</feature>
<protein>
    <submittedName>
        <fullName evidence="6">Helix-turn-helix transcriptional regulator</fullName>
    </submittedName>
</protein>
<dbReference type="GO" id="GO:0003677">
    <property type="term" value="F:DNA binding"/>
    <property type="evidence" value="ECO:0007669"/>
    <property type="project" value="UniProtKB-KW"/>
</dbReference>
<keyword evidence="4" id="KW-1133">Transmembrane helix</keyword>
<dbReference type="GO" id="GO:0006355">
    <property type="term" value="P:regulation of DNA-templated transcription"/>
    <property type="evidence" value="ECO:0007669"/>
    <property type="project" value="InterPro"/>
</dbReference>
<sequence>MGLVIFYETLLVILVSVLTAAVCLSSYLVTRRRTMLFACAAFLFYFLDVASILQDDYAARALGPDLSPEYLFFRSIYTLVTGAGFLGAFWLMVCEYIGERNRTVRIAPIAVFCTVSFVLLLISGESKVLRFCFYNCRACLMFWILLYGGVYYLRTRDEVERQRLARYLPHCVALAFLGLLMIFEDVMFFLVLSCDTITVGPFTLTAERNYAENLLMLICAAMTCHFALRQLDIRSHTSPVVDDTKRYHQTAEDLLVYARRHSLTAREQEVLDYILRDQDNQNIASAMSLAPSTVKVHVHNILQKTGHGNRQELIQDFWKTV</sequence>
<accession>A0A4S4G5J2</accession>
<feature type="transmembrane region" description="Helical" evidence="4">
    <location>
        <begin position="164"/>
        <end position="183"/>
    </location>
</feature>
<feature type="transmembrane region" description="Helical" evidence="4">
    <location>
        <begin position="128"/>
        <end position="152"/>
    </location>
</feature>
<evidence type="ECO:0000256" key="1">
    <source>
        <dbReference type="ARBA" id="ARBA00023015"/>
    </source>
</evidence>
<dbReference type="SUPFAM" id="SSF46894">
    <property type="entry name" value="C-terminal effector domain of the bipartite response regulators"/>
    <property type="match status" value="1"/>
</dbReference>
<feature type="transmembrane region" description="Helical" evidence="4">
    <location>
        <begin position="6"/>
        <end position="28"/>
    </location>
</feature>
<dbReference type="SMART" id="SM00421">
    <property type="entry name" value="HTH_LUXR"/>
    <property type="match status" value="1"/>
</dbReference>